<gene>
    <name evidence="1" type="ORF">SV7mr_25900</name>
</gene>
<accession>A0A517SVF3</accession>
<reference evidence="1 2" key="1">
    <citation type="submission" date="2019-02" db="EMBL/GenBank/DDBJ databases">
        <title>Deep-cultivation of Planctomycetes and their phenomic and genomic characterization uncovers novel biology.</title>
        <authorList>
            <person name="Wiegand S."/>
            <person name="Jogler M."/>
            <person name="Boedeker C."/>
            <person name="Pinto D."/>
            <person name="Vollmers J."/>
            <person name="Rivas-Marin E."/>
            <person name="Kohn T."/>
            <person name="Peeters S.H."/>
            <person name="Heuer A."/>
            <person name="Rast P."/>
            <person name="Oberbeckmann S."/>
            <person name="Bunk B."/>
            <person name="Jeske O."/>
            <person name="Meyerdierks A."/>
            <person name="Storesund J.E."/>
            <person name="Kallscheuer N."/>
            <person name="Luecker S."/>
            <person name="Lage O.M."/>
            <person name="Pohl T."/>
            <person name="Merkel B.J."/>
            <person name="Hornburger P."/>
            <person name="Mueller R.-W."/>
            <person name="Bruemmer F."/>
            <person name="Labrenz M."/>
            <person name="Spormann A.M."/>
            <person name="Op den Camp H."/>
            <person name="Overmann J."/>
            <person name="Amann R."/>
            <person name="Jetten M.S.M."/>
            <person name="Mascher T."/>
            <person name="Medema M.H."/>
            <person name="Devos D.P."/>
            <person name="Kaster A.-K."/>
            <person name="Ovreas L."/>
            <person name="Rohde M."/>
            <person name="Galperin M.Y."/>
            <person name="Jogler C."/>
        </authorList>
    </citation>
    <scope>NUCLEOTIDE SEQUENCE [LARGE SCALE GENOMIC DNA]</scope>
    <source>
        <strain evidence="1 2">SV_7m_r</strain>
    </source>
</reference>
<sequence>MGKSRDRRADLGGTDRFQRSTCLKLFTALRTIHGPCQNWTEPELFNLAASVAAFKPDATQIELLTELLDSASDLGEMGRPGNFLGRDHAGIR</sequence>
<dbReference type="Proteomes" id="UP000315003">
    <property type="component" value="Chromosome"/>
</dbReference>
<name>A0A517SVF3_9BACT</name>
<protein>
    <submittedName>
        <fullName evidence="1">Uncharacterized protein</fullName>
    </submittedName>
</protein>
<organism evidence="1 2">
    <name type="scientific">Stieleria bergensis</name>
    <dbReference type="NCBI Taxonomy" id="2528025"/>
    <lineage>
        <taxon>Bacteria</taxon>
        <taxon>Pseudomonadati</taxon>
        <taxon>Planctomycetota</taxon>
        <taxon>Planctomycetia</taxon>
        <taxon>Pirellulales</taxon>
        <taxon>Pirellulaceae</taxon>
        <taxon>Stieleria</taxon>
    </lineage>
</organism>
<evidence type="ECO:0000313" key="2">
    <source>
        <dbReference type="Proteomes" id="UP000315003"/>
    </source>
</evidence>
<dbReference type="AlphaFoldDB" id="A0A517SVF3"/>
<dbReference type="EMBL" id="CP036272">
    <property type="protein sequence ID" value="QDT60073.1"/>
    <property type="molecule type" value="Genomic_DNA"/>
</dbReference>
<evidence type="ECO:0000313" key="1">
    <source>
        <dbReference type="EMBL" id="QDT60073.1"/>
    </source>
</evidence>
<proteinExistence type="predicted"/>
<keyword evidence="2" id="KW-1185">Reference proteome</keyword>